<gene>
    <name evidence="1" type="ORF">AWB85_06795</name>
</gene>
<sequence>MITNHWHPWRTLAEHYPHIAVSCDHVLPRGVAGLIKGNTIWLCKSLTQAERRSTLTHELIHVDRGIAPVIHRAREERYVDVLAARRLIPLPALLRGLQWTNDDYELAEELWTDVHTVRVRRQTLTSAERDWLADRVEDPQRP</sequence>
<evidence type="ECO:0008006" key="3">
    <source>
        <dbReference type="Google" id="ProtNLM"/>
    </source>
</evidence>
<organism evidence="1 2">
    <name type="scientific">Mycobacteroides immunogenum</name>
    <dbReference type="NCBI Taxonomy" id="83262"/>
    <lineage>
        <taxon>Bacteria</taxon>
        <taxon>Bacillati</taxon>
        <taxon>Actinomycetota</taxon>
        <taxon>Actinomycetes</taxon>
        <taxon>Mycobacteriales</taxon>
        <taxon>Mycobacteriaceae</taxon>
        <taxon>Mycobacteroides</taxon>
    </lineage>
</organism>
<comment type="caution">
    <text evidence="1">The sequence shown here is derived from an EMBL/GenBank/DDBJ whole genome shotgun (WGS) entry which is preliminary data.</text>
</comment>
<reference evidence="1 2" key="1">
    <citation type="submission" date="2016-01" db="EMBL/GenBank/DDBJ databases">
        <title>Mycobacterium immunogenum strain CD11_6 genome sequencing and assembly.</title>
        <authorList>
            <person name="Kaur G."/>
            <person name="Nair G.R."/>
            <person name="Mayilraj S."/>
        </authorList>
    </citation>
    <scope>NUCLEOTIDE SEQUENCE [LARGE SCALE GENOMIC DNA]</scope>
    <source>
        <strain evidence="1 2">CD11-6</strain>
    </source>
</reference>
<dbReference type="EMBL" id="LQYE01000001">
    <property type="protein sequence ID" value="OAT70969.1"/>
    <property type="molecule type" value="Genomic_DNA"/>
</dbReference>
<accession>A0A179VGL0</accession>
<evidence type="ECO:0000313" key="2">
    <source>
        <dbReference type="Proteomes" id="UP000186919"/>
    </source>
</evidence>
<dbReference type="RefSeq" id="WP_064628101.1">
    <property type="nucleotide sequence ID" value="NZ_LQYE01000001.1"/>
</dbReference>
<proteinExistence type="predicted"/>
<protein>
    <recommendedName>
        <fullName evidence="3">IrrE N-terminal-like domain-containing protein</fullName>
    </recommendedName>
</protein>
<dbReference type="AlphaFoldDB" id="A0A179VGL0"/>
<dbReference type="Proteomes" id="UP000186919">
    <property type="component" value="Unassembled WGS sequence"/>
</dbReference>
<evidence type="ECO:0000313" key="1">
    <source>
        <dbReference type="EMBL" id="OAT70969.1"/>
    </source>
</evidence>
<name>A0A179VGL0_9MYCO</name>